<evidence type="ECO:0000256" key="4">
    <source>
        <dbReference type="ARBA" id="ARBA00022824"/>
    </source>
</evidence>
<keyword evidence="4" id="KW-0256">Endoplasmic reticulum</keyword>
<dbReference type="Gene3D" id="1.10.8.10">
    <property type="entry name" value="DNA helicase RuvA subunit, C-terminal domain"/>
    <property type="match status" value="1"/>
</dbReference>
<dbReference type="FunFam" id="1.10.8.10:FF:000050">
    <property type="entry name" value="Related to AMFR protein"/>
    <property type="match status" value="1"/>
</dbReference>
<evidence type="ECO:0000256" key="11">
    <source>
        <dbReference type="SAM" id="Phobius"/>
    </source>
</evidence>
<dbReference type="PROSITE" id="PS51140">
    <property type="entry name" value="CUE"/>
    <property type="match status" value="1"/>
</dbReference>
<keyword evidence="5 11" id="KW-1133">Transmembrane helix</keyword>
<feature type="region of interest" description="Disordered" evidence="10">
    <location>
        <begin position="82"/>
        <end position="166"/>
    </location>
</feature>
<evidence type="ECO:0000256" key="6">
    <source>
        <dbReference type="ARBA" id="ARBA00023136"/>
    </source>
</evidence>
<evidence type="ECO:0000256" key="5">
    <source>
        <dbReference type="ARBA" id="ARBA00022989"/>
    </source>
</evidence>
<proteinExistence type="inferred from homology"/>
<dbReference type="RefSeq" id="XP_033677353.1">
    <property type="nucleotide sequence ID" value="XM_033827257.1"/>
</dbReference>
<evidence type="ECO:0000256" key="10">
    <source>
        <dbReference type="SAM" id="MobiDB-lite"/>
    </source>
</evidence>
<dbReference type="CDD" id="cd14424">
    <property type="entry name" value="CUE_Cue1p_like"/>
    <property type="match status" value="1"/>
</dbReference>
<evidence type="ECO:0000256" key="2">
    <source>
        <dbReference type="ARBA" id="ARBA00022692"/>
    </source>
</evidence>
<dbReference type="AlphaFoldDB" id="A0A6A6HWQ6"/>
<sequence>MTEQTLNIPQLIVFIIITFLAARWYFSKPTGSGTRPAGQNRAAPRVNPAQIDQVAQMFPQLDRRTIAWDLQRNGGNVTATTEKVLSGRALENPPASFNPPLPRSNTPSRTATPSAKPSQPDLITRYNLSSKVGKSTEPASEEPPKPKAWSQDRNERQANLQRRREEMILAARRKLEEKERAKASKAVS</sequence>
<organism evidence="13 14">
    <name type="scientific">Trematosphaeria pertusa</name>
    <dbReference type="NCBI Taxonomy" id="390896"/>
    <lineage>
        <taxon>Eukaryota</taxon>
        <taxon>Fungi</taxon>
        <taxon>Dikarya</taxon>
        <taxon>Ascomycota</taxon>
        <taxon>Pezizomycotina</taxon>
        <taxon>Dothideomycetes</taxon>
        <taxon>Pleosporomycetidae</taxon>
        <taxon>Pleosporales</taxon>
        <taxon>Massarineae</taxon>
        <taxon>Trematosphaeriaceae</taxon>
        <taxon>Trematosphaeria</taxon>
    </lineage>
</organism>
<feature type="transmembrane region" description="Helical" evidence="11">
    <location>
        <begin position="6"/>
        <end position="26"/>
    </location>
</feature>
<gene>
    <name evidence="13" type="ORF">BU26DRAFT_510755</name>
</gene>
<name>A0A6A6HWQ6_9PLEO</name>
<dbReference type="Proteomes" id="UP000800094">
    <property type="component" value="Unassembled WGS sequence"/>
</dbReference>
<keyword evidence="2 11" id="KW-0812">Transmembrane</keyword>
<accession>A0A6A6HWQ6</accession>
<keyword evidence="3" id="KW-0833">Ubl conjugation pathway</keyword>
<keyword evidence="14" id="KW-1185">Reference proteome</keyword>
<dbReference type="InterPro" id="IPR003892">
    <property type="entry name" value="CUE"/>
</dbReference>
<dbReference type="GO" id="GO:0043130">
    <property type="term" value="F:ubiquitin binding"/>
    <property type="evidence" value="ECO:0007669"/>
    <property type="project" value="InterPro"/>
</dbReference>
<evidence type="ECO:0000313" key="13">
    <source>
        <dbReference type="EMBL" id="KAF2242349.1"/>
    </source>
</evidence>
<evidence type="ECO:0000313" key="14">
    <source>
        <dbReference type="Proteomes" id="UP000800094"/>
    </source>
</evidence>
<dbReference type="GO" id="GO:0005789">
    <property type="term" value="C:endoplasmic reticulum membrane"/>
    <property type="evidence" value="ECO:0007669"/>
    <property type="project" value="UniProtKB-SubCell"/>
</dbReference>
<evidence type="ECO:0000256" key="1">
    <source>
        <dbReference type="ARBA" id="ARBA00004586"/>
    </source>
</evidence>
<protein>
    <recommendedName>
        <fullName evidence="9">Coupling of ubiquitin conjugation to ER degradation protein 1</fullName>
    </recommendedName>
</protein>
<dbReference type="OrthoDB" id="3824970at2759"/>
<evidence type="ECO:0000256" key="3">
    <source>
        <dbReference type="ARBA" id="ARBA00022786"/>
    </source>
</evidence>
<evidence type="ECO:0000256" key="8">
    <source>
        <dbReference type="ARBA" id="ARBA00061383"/>
    </source>
</evidence>
<comment type="similarity">
    <text evidence="8">Belongs to the CUE1 family.</text>
</comment>
<dbReference type="InterPro" id="IPR009060">
    <property type="entry name" value="UBA-like_sf"/>
</dbReference>
<feature type="compositionally biased region" description="Polar residues" evidence="10">
    <location>
        <begin position="103"/>
        <end position="117"/>
    </location>
</feature>
<feature type="domain" description="CUE" evidence="12">
    <location>
        <begin position="46"/>
        <end position="89"/>
    </location>
</feature>
<evidence type="ECO:0000256" key="7">
    <source>
        <dbReference type="ARBA" id="ARBA00037847"/>
    </source>
</evidence>
<dbReference type="SMART" id="SM00546">
    <property type="entry name" value="CUE"/>
    <property type="match status" value="1"/>
</dbReference>
<dbReference type="Pfam" id="PF02845">
    <property type="entry name" value="CUE"/>
    <property type="match status" value="1"/>
</dbReference>
<dbReference type="GeneID" id="54580587"/>
<dbReference type="EMBL" id="ML987208">
    <property type="protein sequence ID" value="KAF2242349.1"/>
    <property type="molecule type" value="Genomic_DNA"/>
</dbReference>
<evidence type="ECO:0000256" key="9">
    <source>
        <dbReference type="ARBA" id="ARBA00072899"/>
    </source>
</evidence>
<feature type="compositionally biased region" description="Basic and acidic residues" evidence="10">
    <location>
        <begin position="142"/>
        <end position="166"/>
    </location>
</feature>
<evidence type="ECO:0000259" key="12">
    <source>
        <dbReference type="PROSITE" id="PS51140"/>
    </source>
</evidence>
<comment type="subcellular location">
    <subcellularLocation>
        <location evidence="7">Endomembrane system</location>
        <topology evidence="7">Single-pass membrane protein</topology>
    </subcellularLocation>
    <subcellularLocation>
        <location evidence="1">Endoplasmic reticulum membrane</location>
    </subcellularLocation>
</comment>
<reference evidence="13" key="1">
    <citation type="journal article" date="2020" name="Stud. Mycol.">
        <title>101 Dothideomycetes genomes: a test case for predicting lifestyles and emergence of pathogens.</title>
        <authorList>
            <person name="Haridas S."/>
            <person name="Albert R."/>
            <person name="Binder M."/>
            <person name="Bloem J."/>
            <person name="Labutti K."/>
            <person name="Salamov A."/>
            <person name="Andreopoulos B."/>
            <person name="Baker S."/>
            <person name="Barry K."/>
            <person name="Bills G."/>
            <person name="Bluhm B."/>
            <person name="Cannon C."/>
            <person name="Castanera R."/>
            <person name="Culley D."/>
            <person name="Daum C."/>
            <person name="Ezra D."/>
            <person name="Gonzalez J."/>
            <person name="Henrissat B."/>
            <person name="Kuo A."/>
            <person name="Liang C."/>
            <person name="Lipzen A."/>
            <person name="Lutzoni F."/>
            <person name="Magnuson J."/>
            <person name="Mondo S."/>
            <person name="Nolan M."/>
            <person name="Ohm R."/>
            <person name="Pangilinan J."/>
            <person name="Park H.-J."/>
            <person name="Ramirez L."/>
            <person name="Alfaro M."/>
            <person name="Sun H."/>
            <person name="Tritt A."/>
            <person name="Yoshinaga Y."/>
            <person name="Zwiers L.-H."/>
            <person name="Turgeon B."/>
            <person name="Goodwin S."/>
            <person name="Spatafora J."/>
            <person name="Crous P."/>
            <person name="Grigoriev I."/>
        </authorList>
    </citation>
    <scope>NUCLEOTIDE SEQUENCE</scope>
    <source>
        <strain evidence="13">CBS 122368</strain>
    </source>
</reference>
<keyword evidence="6 11" id="KW-0472">Membrane</keyword>
<dbReference type="SUPFAM" id="SSF46934">
    <property type="entry name" value="UBA-like"/>
    <property type="match status" value="1"/>
</dbReference>